<dbReference type="Gene3D" id="2.60.40.10">
    <property type="entry name" value="Immunoglobulins"/>
    <property type="match status" value="1"/>
</dbReference>
<name>A0A4Z1BSK0_9GAMM</name>
<protein>
    <recommendedName>
        <fullName evidence="5">Fibronectin type-III domain-containing protein</fullName>
    </recommendedName>
</protein>
<dbReference type="OrthoDB" id="7052886at2"/>
<accession>A0A4Z1BSK0</accession>
<reference evidence="3 4" key="1">
    <citation type="submission" date="2019-04" db="EMBL/GenBank/DDBJ databases">
        <authorList>
            <person name="Park S."/>
            <person name="Yoon J.-H."/>
        </authorList>
    </citation>
    <scope>NUCLEOTIDE SEQUENCE [LARGE SCALE GENOMIC DNA]</scope>
    <source>
        <strain evidence="3 4">HJM-18</strain>
    </source>
</reference>
<dbReference type="InterPro" id="IPR013783">
    <property type="entry name" value="Ig-like_fold"/>
</dbReference>
<gene>
    <name evidence="3" type="ORF">E5Q11_07895</name>
</gene>
<dbReference type="RefSeq" id="WP_135802860.1">
    <property type="nucleotide sequence ID" value="NZ_SRPF01000002.1"/>
</dbReference>
<proteinExistence type="predicted"/>
<evidence type="ECO:0000313" key="4">
    <source>
        <dbReference type="Proteomes" id="UP000298325"/>
    </source>
</evidence>
<sequence length="697" mass="73276">MKTISLFTIKVLTIITVCFSLAACDWFDGDNDNSATTTGDETSTGGGGDNGSDDGGDGGGDGGTVSDAPAAPVVTPSYDDWTLTFTWPDVAEATSYQVFEDPDGVSGFSRIGPDLTTNEYVNNISLTERNGARYVVAACNSVGCTDSDEVTLDGLDSGITAVVVSGDTAPGIGSGAVFNDALGTQLRFDTNRLGTIAFLGSTDQTDSSGSLRDGVFRQSAGSGVELVQADDTTLPSSDASYNGFLEVLVAESDQIIFSGILNRQSAGSSTDDVDGLNNEALLRNTAGVTGLIAREGEPGRGGTSFPTMDAGDIYFTENIQGNRLFGSLSIDGAGGVTFKPGSNTDGFEVLDDSPYSVGGAFWTVTGAGQKEQSLRRAVTDLPGNLKPNFFGSKEYDQNPAGQLAFGLAVRNADGTSLPDSSNSGVYVRNADGTFTEAVRETGSSARDSIDDLGSATVRITDNGEVFYLAQRDVSSFGFRGLYTNSVDNSDFTKVVRTDQLFLLEDGSTMEITDFIGGGGAFDVGANDKVAFLANAGAVSDEDTLLFWTNDGANTSIQRYFVEGDPVRGLPDASSVNLDVPSVSPAPRLRLSRDDWAAFQASDESDSSNPRRVLLATSPAGYTRLIVREQQQFAVDGVEYGEVTEILDYRMASAVELVISLRFDRDGIYGLQPDGTFVPSDGKNGIFRVNLCSADEPC</sequence>
<dbReference type="AlphaFoldDB" id="A0A4Z1BSK0"/>
<feature type="signal peptide" evidence="2">
    <location>
        <begin position="1"/>
        <end position="22"/>
    </location>
</feature>
<feature type="chain" id="PRO_5021201530" description="Fibronectin type-III domain-containing protein" evidence="2">
    <location>
        <begin position="23"/>
        <end position="697"/>
    </location>
</feature>
<evidence type="ECO:0000256" key="2">
    <source>
        <dbReference type="SAM" id="SignalP"/>
    </source>
</evidence>
<keyword evidence="4" id="KW-1185">Reference proteome</keyword>
<evidence type="ECO:0008006" key="5">
    <source>
        <dbReference type="Google" id="ProtNLM"/>
    </source>
</evidence>
<feature type="region of interest" description="Disordered" evidence="1">
    <location>
        <begin position="35"/>
        <end position="71"/>
    </location>
</feature>
<dbReference type="EMBL" id="SRPF01000002">
    <property type="protein sequence ID" value="TGN40199.1"/>
    <property type="molecule type" value="Genomic_DNA"/>
</dbReference>
<evidence type="ECO:0000256" key="1">
    <source>
        <dbReference type="SAM" id="MobiDB-lite"/>
    </source>
</evidence>
<dbReference type="PROSITE" id="PS51257">
    <property type="entry name" value="PROKAR_LIPOPROTEIN"/>
    <property type="match status" value="1"/>
</dbReference>
<organism evidence="3 4">
    <name type="scientific">Marinobacter confluentis</name>
    <dbReference type="NCBI Taxonomy" id="1697557"/>
    <lineage>
        <taxon>Bacteria</taxon>
        <taxon>Pseudomonadati</taxon>
        <taxon>Pseudomonadota</taxon>
        <taxon>Gammaproteobacteria</taxon>
        <taxon>Pseudomonadales</taxon>
        <taxon>Marinobacteraceae</taxon>
        <taxon>Marinobacter</taxon>
    </lineage>
</organism>
<keyword evidence="2" id="KW-0732">Signal</keyword>
<evidence type="ECO:0000313" key="3">
    <source>
        <dbReference type="EMBL" id="TGN40199.1"/>
    </source>
</evidence>
<comment type="caution">
    <text evidence="3">The sequence shown here is derived from an EMBL/GenBank/DDBJ whole genome shotgun (WGS) entry which is preliminary data.</text>
</comment>
<dbReference type="Proteomes" id="UP000298325">
    <property type="component" value="Unassembled WGS sequence"/>
</dbReference>